<reference evidence="3 4" key="1">
    <citation type="submission" date="2024-04" db="EMBL/GenBank/DDBJ databases">
        <title>Human intestinal bacterial collection.</title>
        <authorList>
            <person name="Pauvert C."/>
            <person name="Hitch T.C.A."/>
            <person name="Clavel T."/>
        </authorList>
    </citation>
    <scope>NUCLEOTIDE SEQUENCE [LARGE SCALE GENOMIC DNA]</scope>
    <source>
        <strain evidence="3 4">CLA-KB-H42</strain>
    </source>
</reference>
<dbReference type="Pfam" id="PF02272">
    <property type="entry name" value="DHHA1"/>
    <property type="match status" value="1"/>
</dbReference>
<feature type="domain" description="DHHA1" evidence="2">
    <location>
        <begin position="248"/>
        <end position="325"/>
    </location>
</feature>
<name>A0ABV1JBR5_9ACTN</name>
<organism evidence="3 4">
    <name type="scientific">Raoultibacter massiliensis</name>
    <dbReference type="NCBI Taxonomy" id="1852371"/>
    <lineage>
        <taxon>Bacteria</taxon>
        <taxon>Bacillati</taxon>
        <taxon>Actinomycetota</taxon>
        <taxon>Coriobacteriia</taxon>
        <taxon>Eggerthellales</taxon>
        <taxon>Eggerthellaceae</taxon>
        <taxon>Raoultibacter</taxon>
    </lineage>
</organism>
<comment type="caution">
    <text evidence="3">The sequence shown here is derived from an EMBL/GenBank/DDBJ whole genome shotgun (WGS) entry which is preliminary data.</text>
</comment>
<gene>
    <name evidence="3" type="ORF">AAA083_06055</name>
</gene>
<evidence type="ECO:0000313" key="3">
    <source>
        <dbReference type="EMBL" id="MEQ3362533.1"/>
    </source>
</evidence>
<dbReference type="Pfam" id="PF01368">
    <property type="entry name" value="DHH"/>
    <property type="match status" value="1"/>
</dbReference>
<dbReference type="PANTHER" id="PTHR47618:SF1">
    <property type="entry name" value="BIFUNCTIONAL OLIGORIBONUCLEASE AND PAP PHOSPHATASE NRNA"/>
    <property type="match status" value="1"/>
</dbReference>
<dbReference type="Proteomes" id="UP001487305">
    <property type="component" value="Unassembled WGS sequence"/>
</dbReference>
<dbReference type="InterPro" id="IPR003156">
    <property type="entry name" value="DHHA1_dom"/>
</dbReference>
<dbReference type="Gene3D" id="3.90.1640.10">
    <property type="entry name" value="inorganic pyrophosphatase (n-terminal core)"/>
    <property type="match status" value="1"/>
</dbReference>
<dbReference type="RefSeq" id="WP_102375976.1">
    <property type="nucleotide sequence ID" value="NZ_JBBNOP010000004.1"/>
</dbReference>
<protein>
    <submittedName>
        <fullName evidence="3">DHH family phosphoesterase</fullName>
    </submittedName>
</protein>
<dbReference type="InterPro" id="IPR051319">
    <property type="entry name" value="Oligoribo/pAp-PDE_c-di-AMP_PDE"/>
</dbReference>
<keyword evidence="4" id="KW-1185">Reference proteome</keyword>
<dbReference type="InterPro" id="IPR038763">
    <property type="entry name" value="DHH_sf"/>
</dbReference>
<evidence type="ECO:0000259" key="2">
    <source>
        <dbReference type="Pfam" id="PF02272"/>
    </source>
</evidence>
<evidence type="ECO:0000313" key="4">
    <source>
        <dbReference type="Proteomes" id="UP001487305"/>
    </source>
</evidence>
<evidence type="ECO:0000259" key="1">
    <source>
        <dbReference type="Pfam" id="PF01368"/>
    </source>
</evidence>
<proteinExistence type="predicted"/>
<accession>A0ABV1JBR5</accession>
<dbReference type="InterPro" id="IPR001667">
    <property type="entry name" value="DDH_dom"/>
</dbReference>
<dbReference type="Gene3D" id="3.10.310.30">
    <property type="match status" value="1"/>
</dbReference>
<dbReference type="EMBL" id="JBBNOP010000004">
    <property type="protein sequence ID" value="MEQ3362533.1"/>
    <property type="molecule type" value="Genomic_DNA"/>
</dbReference>
<sequence>MAVTSQTNADLAAIAEVLRGAESFAVCGHVGPDGDCLGSQLVVYHALKALGKNVTCLLAKADPIETGLLFLPGVDDMVVAADYDGKPDVFVALDVPTVERIGDDAAAVQAACPVTVTIDHHASETTMSAYTYVDPDAAATAMLVWELAALLGVERTPEIATCAYTGLVTDTGRFQFQNTDKAAFASAFEMVAAGADPAAVAREVFQNRSVASLELERIMLSRMRSSFGGAYVSSYLTRADFDEVGAVKTDAEPLINTIRAITGVRVACILREEPEHIRGSFRAKDDTDVAAIANAMGGGGHRAAAGFTLREPLDQAIKRVDAVVAAALGVDDDERCAEACGQTEAARVADASNTEAVRL</sequence>
<dbReference type="SUPFAM" id="SSF64182">
    <property type="entry name" value="DHH phosphoesterases"/>
    <property type="match status" value="1"/>
</dbReference>
<dbReference type="PANTHER" id="PTHR47618">
    <property type="entry name" value="BIFUNCTIONAL OLIGORIBONUCLEASE AND PAP PHOSPHATASE NRNA"/>
    <property type="match status" value="1"/>
</dbReference>
<feature type="domain" description="DDH" evidence="1">
    <location>
        <begin position="24"/>
        <end position="166"/>
    </location>
</feature>